<comment type="caution">
    <text evidence="5">The sequence shown here is derived from an EMBL/GenBank/DDBJ whole genome shotgun (WGS) entry which is preliminary data.</text>
</comment>
<dbReference type="InterPro" id="IPR046341">
    <property type="entry name" value="SET_dom_sf"/>
</dbReference>
<dbReference type="GO" id="GO:0008168">
    <property type="term" value="F:methyltransferase activity"/>
    <property type="evidence" value="ECO:0007669"/>
    <property type="project" value="UniProtKB-KW"/>
</dbReference>
<evidence type="ECO:0000256" key="3">
    <source>
        <dbReference type="SAM" id="MobiDB-lite"/>
    </source>
</evidence>
<evidence type="ECO:0000256" key="1">
    <source>
        <dbReference type="ARBA" id="ARBA00022603"/>
    </source>
</evidence>
<sequence length="258" mass="28324">MAPLTPTWTQPSHPTIQTVVYPSNPNEFTTKSLSKVTLSPFGLFAKMAFPPCTRAEKATYATVQMGKKEHLNLNSDLVYINHSCVPSVIFDTTSLSILAGPNGLKENQELTFFYPSTEWEMAQGFECFCGHDSCRGFISGAKDMPAEKLEGQWLNAHIRLMLEEQSSGVSETREEENGKDDEVEKALLISLAQAQLALDASKEALRTYRTHSYSQNGHTNTVKLNGALNGNAEIPGGEKRRGVTSREMSGEMGGDTVL</sequence>
<dbReference type="PROSITE" id="PS50868">
    <property type="entry name" value="POST_SET"/>
    <property type="match status" value="1"/>
</dbReference>
<keyword evidence="6" id="KW-1185">Reference proteome</keyword>
<feature type="domain" description="Post-SET" evidence="4">
    <location>
        <begin position="123"/>
        <end position="139"/>
    </location>
</feature>
<dbReference type="PANTHER" id="PTHR12350">
    <property type="entry name" value="HISTONE-LYSINE N-METHYLTRANSFERASE-RELATED"/>
    <property type="match status" value="1"/>
</dbReference>
<dbReference type="Gene3D" id="2.170.270.10">
    <property type="entry name" value="SET domain"/>
    <property type="match status" value="1"/>
</dbReference>
<dbReference type="EMBL" id="JAAMPI010000908">
    <property type="protein sequence ID" value="KAF4627807.1"/>
    <property type="molecule type" value="Genomic_DNA"/>
</dbReference>
<gene>
    <name evidence="5" type="ORF">G7Y89_g10351</name>
</gene>
<accession>A0A8H4VZB1</accession>
<name>A0A8H4VZB1_9HELO</name>
<evidence type="ECO:0000313" key="5">
    <source>
        <dbReference type="EMBL" id="KAF4627807.1"/>
    </source>
</evidence>
<keyword evidence="1" id="KW-0489">Methyltransferase</keyword>
<dbReference type="InterPro" id="IPR053201">
    <property type="entry name" value="Flavunoidine_N-MTase"/>
</dbReference>
<evidence type="ECO:0000256" key="2">
    <source>
        <dbReference type="ARBA" id="ARBA00022679"/>
    </source>
</evidence>
<dbReference type="SUPFAM" id="SSF82199">
    <property type="entry name" value="SET domain"/>
    <property type="match status" value="1"/>
</dbReference>
<reference evidence="5 6" key="1">
    <citation type="submission" date="2020-03" db="EMBL/GenBank/DDBJ databases">
        <title>Draft Genome Sequence of Cudoniella acicularis.</title>
        <authorList>
            <person name="Buettner E."/>
            <person name="Kellner H."/>
        </authorList>
    </citation>
    <scope>NUCLEOTIDE SEQUENCE [LARGE SCALE GENOMIC DNA]</scope>
    <source>
        <strain evidence="5 6">DSM 108380</strain>
    </source>
</reference>
<dbReference type="InterPro" id="IPR003616">
    <property type="entry name" value="Post-SET_dom"/>
</dbReference>
<organism evidence="5 6">
    <name type="scientific">Cudoniella acicularis</name>
    <dbReference type="NCBI Taxonomy" id="354080"/>
    <lineage>
        <taxon>Eukaryota</taxon>
        <taxon>Fungi</taxon>
        <taxon>Dikarya</taxon>
        <taxon>Ascomycota</taxon>
        <taxon>Pezizomycotina</taxon>
        <taxon>Leotiomycetes</taxon>
        <taxon>Helotiales</taxon>
        <taxon>Tricladiaceae</taxon>
        <taxon>Cudoniella</taxon>
    </lineage>
</organism>
<dbReference type="GO" id="GO:0032259">
    <property type="term" value="P:methylation"/>
    <property type="evidence" value="ECO:0007669"/>
    <property type="project" value="UniProtKB-KW"/>
</dbReference>
<dbReference type="OrthoDB" id="5984008at2759"/>
<protein>
    <recommendedName>
        <fullName evidence="4">Post-SET domain-containing protein</fullName>
    </recommendedName>
</protein>
<dbReference type="Proteomes" id="UP000566819">
    <property type="component" value="Unassembled WGS sequence"/>
</dbReference>
<proteinExistence type="predicted"/>
<keyword evidence="2" id="KW-0808">Transferase</keyword>
<dbReference type="AlphaFoldDB" id="A0A8H4VZB1"/>
<evidence type="ECO:0000259" key="4">
    <source>
        <dbReference type="PROSITE" id="PS50868"/>
    </source>
</evidence>
<dbReference type="PANTHER" id="PTHR12350:SF19">
    <property type="entry name" value="SET DOMAIN-CONTAINING PROTEIN"/>
    <property type="match status" value="1"/>
</dbReference>
<feature type="region of interest" description="Disordered" evidence="3">
    <location>
        <begin position="216"/>
        <end position="258"/>
    </location>
</feature>
<evidence type="ECO:0000313" key="6">
    <source>
        <dbReference type="Proteomes" id="UP000566819"/>
    </source>
</evidence>